<dbReference type="InterPro" id="IPR019428">
    <property type="entry name" value="7TM_GPCR_serpentine_rcpt_Str"/>
</dbReference>
<dbReference type="PANTHER" id="PTHR22943">
    <property type="entry name" value="7-TRANSMEMBRANE DOMAIN RECEPTOR C.ELEGANS"/>
    <property type="match status" value="1"/>
</dbReference>
<dbReference type="Pfam" id="PF10326">
    <property type="entry name" value="7TM_GPCR_Str"/>
    <property type="match status" value="1"/>
</dbReference>
<keyword evidence="1" id="KW-0472">Membrane</keyword>
<evidence type="ECO:0008006" key="4">
    <source>
        <dbReference type="Google" id="ProtNLM"/>
    </source>
</evidence>
<dbReference type="GO" id="GO:0042048">
    <property type="term" value="P:olfactory behavior"/>
    <property type="evidence" value="ECO:0007669"/>
    <property type="project" value="TreeGrafter"/>
</dbReference>
<dbReference type="OrthoDB" id="10439443at2759"/>
<dbReference type="GO" id="GO:0005886">
    <property type="term" value="C:plasma membrane"/>
    <property type="evidence" value="ECO:0007669"/>
    <property type="project" value="TreeGrafter"/>
</dbReference>
<dbReference type="SUPFAM" id="SSF81321">
    <property type="entry name" value="Family A G protein-coupled receptor-like"/>
    <property type="match status" value="1"/>
</dbReference>
<dbReference type="Proteomes" id="UP000230233">
    <property type="component" value="Chromosome IV"/>
</dbReference>
<dbReference type="PANTHER" id="PTHR22943:SF111">
    <property type="entry name" value="SEVEN TM RECEPTOR"/>
    <property type="match status" value="1"/>
</dbReference>
<comment type="caution">
    <text evidence="2">The sequence shown here is derived from an EMBL/GenBank/DDBJ whole genome shotgun (WGS) entry which is preliminary data.</text>
</comment>
<feature type="transmembrane region" description="Helical" evidence="1">
    <location>
        <begin position="12"/>
        <end position="34"/>
    </location>
</feature>
<feature type="transmembrane region" description="Helical" evidence="1">
    <location>
        <begin position="90"/>
        <end position="115"/>
    </location>
</feature>
<sequence length="125" mass="14499">MRPPNFEIAKNYIQFLSSTLAVFLNSFLIFLIYTKSPKKMGNYRHLMCYFCGISIIYACLDFVVRPTIYSRGSAFFMMSDLRKGVFSQEVTRILICILCGCCGSTIYGIVVHFVYRFFALERFVD</sequence>
<feature type="transmembrane region" description="Helical" evidence="1">
    <location>
        <begin position="46"/>
        <end position="70"/>
    </location>
</feature>
<name>A0A2G5TYR0_9PELO</name>
<keyword evidence="1" id="KW-0812">Transmembrane</keyword>
<reference evidence="3" key="1">
    <citation type="submission" date="2017-10" db="EMBL/GenBank/DDBJ databases">
        <title>Rapid genome shrinkage in a self-fertile nematode reveals novel sperm competition proteins.</title>
        <authorList>
            <person name="Yin D."/>
            <person name="Schwarz E.M."/>
            <person name="Thomas C.G."/>
            <person name="Felde R.L."/>
            <person name="Korf I.F."/>
            <person name="Cutter A.D."/>
            <person name="Schartner C.M."/>
            <person name="Ralston E.J."/>
            <person name="Meyer B.J."/>
            <person name="Haag E.S."/>
        </authorList>
    </citation>
    <scope>NUCLEOTIDE SEQUENCE [LARGE SCALE GENOMIC DNA]</scope>
    <source>
        <strain evidence="3">JU1422</strain>
    </source>
</reference>
<protein>
    <recommendedName>
        <fullName evidence="4">7TM GPCR serpentine receptor class x (Srx) domain-containing protein</fullName>
    </recommendedName>
</protein>
<proteinExistence type="predicted"/>
<organism evidence="2 3">
    <name type="scientific">Caenorhabditis nigoni</name>
    <dbReference type="NCBI Taxonomy" id="1611254"/>
    <lineage>
        <taxon>Eukaryota</taxon>
        <taxon>Metazoa</taxon>
        <taxon>Ecdysozoa</taxon>
        <taxon>Nematoda</taxon>
        <taxon>Chromadorea</taxon>
        <taxon>Rhabditida</taxon>
        <taxon>Rhabditina</taxon>
        <taxon>Rhabditomorpha</taxon>
        <taxon>Rhabditoidea</taxon>
        <taxon>Rhabditidae</taxon>
        <taxon>Peloderinae</taxon>
        <taxon>Caenorhabditis</taxon>
    </lineage>
</organism>
<dbReference type="AlphaFoldDB" id="A0A2G5TYR0"/>
<keyword evidence="1" id="KW-1133">Transmembrane helix</keyword>
<evidence type="ECO:0000313" key="2">
    <source>
        <dbReference type="EMBL" id="PIC32388.1"/>
    </source>
</evidence>
<gene>
    <name evidence="2" type="primary">Cnig_chr_IV.g12738</name>
    <name evidence="2" type="ORF">B9Z55_012738</name>
</gene>
<dbReference type="GO" id="GO:0038022">
    <property type="term" value="F:G protein-coupled olfactory receptor activity"/>
    <property type="evidence" value="ECO:0007669"/>
    <property type="project" value="TreeGrafter"/>
</dbReference>
<keyword evidence="3" id="KW-1185">Reference proteome</keyword>
<evidence type="ECO:0000313" key="3">
    <source>
        <dbReference type="Proteomes" id="UP000230233"/>
    </source>
</evidence>
<evidence type="ECO:0000256" key="1">
    <source>
        <dbReference type="SAM" id="Phobius"/>
    </source>
</evidence>
<dbReference type="EMBL" id="PDUG01000004">
    <property type="protein sequence ID" value="PIC32388.1"/>
    <property type="molecule type" value="Genomic_DNA"/>
</dbReference>
<accession>A0A2G5TYR0</accession>